<feature type="domain" description="B box-type" evidence="2">
    <location>
        <begin position="44"/>
        <end position="84"/>
    </location>
</feature>
<dbReference type="SUPFAM" id="SSF57845">
    <property type="entry name" value="B-box zinc-binding domain"/>
    <property type="match status" value="1"/>
</dbReference>
<comment type="caution">
    <text evidence="3">The sequence shown here is derived from an EMBL/GenBank/DDBJ whole genome shotgun (WGS) entry which is preliminary data.</text>
</comment>
<dbReference type="GO" id="GO:0008270">
    <property type="term" value="F:zinc ion binding"/>
    <property type="evidence" value="ECO:0007669"/>
    <property type="project" value="UniProtKB-KW"/>
</dbReference>
<protein>
    <recommendedName>
        <fullName evidence="2">B box-type domain-containing protein</fullName>
    </recommendedName>
</protein>
<evidence type="ECO:0000259" key="2">
    <source>
        <dbReference type="PROSITE" id="PS50119"/>
    </source>
</evidence>
<accession>A0AAD9J9G5</accession>
<keyword evidence="4" id="KW-1185">Reference proteome</keyword>
<evidence type="ECO:0000313" key="4">
    <source>
        <dbReference type="Proteomes" id="UP001208570"/>
    </source>
</evidence>
<evidence type="ECO:0000256" key="1">
    <source>
        <dbReference type="PROSITE-ProRule" id="PRU00024"/>
    </source>
</evidence>
<keyword evidence="1" id="KW-0862">Zinc</keyword>
<name>A0AAD9J9G5_9ANNE</name>
<evidence type="ECO:0000313" key="3">
    <source>
        <dbReference type="EMBL" id="KAK2148984.1"/>
    </source>
</evidence>
<dbReference type="Gene3D" id="3.30.160.60">
    <property type="entry name" value="Classic Zinc Finger"/>
    <property type="match status" value="1"/>
</dbReference>
<proteinExistence type="predicted"/>
<gene>
    <name evidence="3" type="ORF">LSH36_473g03091</name>
</gene>
<dbReference type="EMBL" id="JAODUP010000473">
    <property type="protein sequence ID" value="KAK2148984.1"/>
    <property type="molecule type" value="Genomic_DNA"/>
</dbReference>
<organism evidence="3 4">
    <name type="scientific">Paralvinella palmiformis</name>
    <dbReference type="NCBI Taxonomy" id="53620"/>
    <lineage>
        <taxon>Eukaryota</taxon>
        <taxon>Metazoa</taxon>
        <taxon>Spiralia</taxon>
        <taxon>Lophotrochozoa</taxon>
        <taxon>Annelida</taxon>
        <taxon>Polychaeta</taxon>
        <taxon>Sedentaria</taxon>
        <taxon>Canalipalpata</taxon>
        <taxon>Terebellida</taxon>
        <taxon>Terebelliformia</taxon>
        <taxon>Alvinellidae</taxon>
        <taxon>Paralvinella</taxon>
    </lineage>
</organism>
<dbReference type="AlphaFoldDB" id="A0AAD9J9G5"/>
<dbReference type="Proteomes" id="UP001208570">
    <property type="component" value="Unassembled WGS sequence"/>
</dbReference>
<sequence length="123" mass="14698">KRNKKSYITSYCFQCYSGLCDDCRIRHDKRHQKHICIHVTSATINYIICKDHDSHFEYFCMTCKRAICSKCCIGLHSHHQVCDLIYDGKRVSDEVKSVLVSKLELTYDVLERFRMMRLLEQRR</sequence>
<keyword evidence="1" id="KW-0863">Zinc-finger</keyword>
<keyword evidence="1" id="KW-0479">Metal-binding</keyword>
<feature type="non-terminal residue" evidence="3">
    <location>
        <position position="1"/>
    </location>
</feature>
<dbReference type="Pfam" id="PF00643">
    <property type="entry name" value="zf-B_box"/>
    <property type="match status" value="1"/>
</dbReference>
<reference evidence="3" key="1">
    <citation type="journal article" date="2023" name="Mol. Biol. Evol.">
        <title>Third-Generation Sequencing Reveals the Adaptive Role of the Epigenome in Three Deep-Sea Polychaetes.</title>
        <authorList>
            <person name="Perez M."/>
            <person name="Aroh O."/>
            <person name="Sun Y."/>
            <person name="Lan Y."/>
            <person name="Juniper S.K."/>
            <person name="Young C.R."/>
            <person name="Angers B."/>
            <person name="Qian P.Y."/>
        </authorList>
    </citation>
    <scope>NUCLEOTIDE SEQUENCE</scope>
    <source>
        <strain evidence="3">P08H-3</strain>
    </source>
</reference>
<dbReference type="InterPro" id="IPR000315">
    <property type="entry name" value="Znf_B-box"/>
</dbReference>
<dbReference type="PROSITE" id="PS50119">
    <property type="entry name" value="ZF_BBOX"/>
    <property type="match status" value="1"/>
</dbReference>